<feature type="transmembrane region" description="Helical" evidence="13">
    <location>
        <begin position="119"/>
        <end position="139"/>
    </location>
</feature>
<evidence type="ECO:0000313" key="14">
    <source>
        <dbReference type="EMBL" id="MEK7954482.1"/>
    </source>
</evidence>
<evidence type="ECO:0000256" key="1">
    <source>
        <dbReference type="ARBA" id="ARBA00004162"/>
    </source>
</evidence>
<protein>
    <recommendedName>
        <fullName evidence="11">Glycosyl-4,4'-diaponeurosporenoate acyltransferase</fullName>
    </recommendedName>
</protein>
<evidence type="ECO:0000256" key="10">
    <source>
        <dbReference type="ARBA" id="ARBA00023603"/>
    </source>
</evidence>
<name>A0ABU9B5E5_9BACT</name>
<comment type="subcellular location">
    <subcellularLocation>
        <location evidence="1">Cell membrane</location>
        <topology evidence="1">Single-pass membrane protein</topology>
    </subcellularLocation>
</comment>
<dbReference type="InterPro" id="IPR044021">
    <property type="entry name" value="CrtO"/>
</dbReference>
<keyword evidence="15" id="KW-1185">Reference proteome</keyword>
<proteinExistence type="inferred from homology"/>
<evidence type="ECO:0000256" key="9">
    <source>
        <dbReference type="ARBA" id="ARBA00023588"/>
    </source>
</evidence>
<keyword evidence="2" id="KW-1003">Cell membrane</keyword>
<comment type="function">
    <text evidence="12">Catalyzes the acylation of glycosyl-4,4'-diaponeurosporenoate, i.e. the esterification of glucose at the C6'' position with the carboxyl group of the C(15) fatty acid 12-methyltetradecanoic acid, to yield staphyloxanthin. This is the last step in the biosynthesis of this orange pigment, present in most staphylococci strains.</text>
</comment>
<evidence type="ECO:0000256" key="8">
    <source>
        <dbReference type="ARBA" id="ARBA00023315"/>
    </source>
</evidence>
<organism evidence="14 15">
    <name type="scientific">Luteolibacter soli</name>
    <dbReference type="NCBI Taxonomy" id="3135280"/>
    <lineage>
        <taxon>Bacteria</taxon>
        <taxon>Pseudomonadati</taxon>
        <taxon>Verrucomicrobiota</taxon>
        <taxon>Verrucomicrobiia</taxon>
        <taxon>Verrucomicrobiales</taxon>
        <taxon>Verrucomicrobiaceae</taxon>
        <taxon>Luteolibacter</taxon>
    </lineage>
</organism>
<keyword evidence="5" id="KW-0732">Signal</keyword>
<sequence length="166" mass="18740">MALELPIPWVIALNACGIPVLQLVLAWMFSRLPSGWFDWKISPGVGGSVRWFERLLLIKRWKDLVPDGASWFRGGFAKASLRDKGPQHLRRFLAETRRAEACHWTALALTPAFFLWNPMWADLVMAMAILAANAPCIAIQRYNRIRLVRILAKSGQSRALAKSDVS</sequence>
<keyword evidence="8" id="KW-0012">Acyltransferase</keyword>
<evidence type="ECO:0000256" key="2">
    <source>
        <dbReference type="ARBA" id="ARBA00022475"/>
    </source>
</evidence>
<evidence type="ECO:0000256" key="11">
    <source>
        <dbReference type="ARBA" id="ARBA00023667"/>
    </source>
</evidence>
<comment type="pathway">
    <text evidence="9">Carotenoid biosynthesis; staphyloxanthin biosynthesis; staphyloxanthin from farnesyl diphosphate: step 5/5.</text>
</comment>
<keyword evidence="7 13" id="KW-0472">Membrane</keyword>
<keyword evidence="3" id="KW-0808">Transferase</keyword>
<evidence type="ECO:0000256" key="4">
    <source>
        <dbReference type="ARBA" id="ARBA00022692"/>
    </source>
</evidence>
<comment type="similarity">
    <text evidence="10">Belongs to the acyltransferase CrtO family.</text>
</comment>
<evidence type="ECO:0000256" key="12">
    <source>
        <dbReference type="ARBA" id="ARBA00025324"/>
    </source>
</evidence>
<feature type="transmembrane region" description="Helical" evidence="13">
    <location>
        <begin position="7"/>
        <end position="29"/>
    </location>
</feature>
<comment type="caution">
    <text evidence="14">The sequence shown here is derived from an EMBL/GenBank/DDBJ whole genome shotgun (WGS) entry which is preliminary data.</text>
</comment>
<evidence type="ECO:0000313" key="15">
    <source>
        <dbReference type="Proteomes" id="UP001371305"/>
    </source>
</evidence>
<dbReference type="EMBL" id="JBBUKT010000022">
    <property type="protein sequence ID" value="MEK7954482.1"/>
    <property type="molecule type" value="Genomic_DNA"/>
</dbReference>
<dbReference type="RefSeq" id="WP_341408253.1">
    <property type="nucleotide sequence ID" value="NZ_JBBUKT010000022.1"/>
</dbReference>
<reference evidence="14 15" key="1">
    <citation type="submission" date="2024-04" db="EMBL/GenBank/DDBJ databases">
        <title>Luteolibacter sp. isolated from soil.</title>
        <authorList>
            <person name="An J."/>
        </authorList>
    </citation>
    <scope>NUCLEOTIDE SEQUENCE [LARGE SCALE GENOMIC DNA]</scope>
    <source>
        <strain evidence="14 15">Y139</strain>
    </source>
</reference>
<evidence type="ECO:0000256" key="7">
    <source>
        <dbReference type="ARBA" id="ARBA00023136"/>
    </source>
</evidence>
<evidence type="ECO:0000256" key="5">
    <source>
        <dbReference type="ARBA" id="ARBA00022729"/>
    </source>
</evidence>
<gene>
    <name evidence="14" type="ORF">WKV53_28455</name>
</gene>
<accession>A0ABU9B5E5</accession>
<evidence type="ECO:0000256" key="13">
    <source>
        <dbReference type="SAM" id="Phobius"/>
    </source>
</evidence>
<dbReference type="Proteomes" id="UP001371305">
    <property type="component" value="Unassembled WGS sequence"/>
</dbReference>
<keyword evidence="4 13" id="KW-0812">Transmembrane</keyword>
<evidence type="ECO:0000256" key="6">
    <source>
        <dbReference type="ARBA" id="ARBA00022989"/>
    </source>
</evidence>
<evidence type="ECO:0000256" key="3">
    <source>
        <dbReference type="ARBA" id="ARBA00022679"/>
    </source>
</evidence>
<keyword evidence="6 13" id="KW-1133">Transmembrane helix</keyword>
<dbReference type="Pfam" id="PF18927">
    <property type="entry name" value="CrtO"/>
    <property type="match status" value="1"/>
</dbReference>